<dbReference type="Gene3D" id="3.30.70.1880">
    <property type="entry name" value="Protein of unknown function DUF881"/>
    <property type="match status" value="1"/>
</dbReference>
<comment type="caution">
    <text evidence="3">The sequence shown here is derived from an EMBL/GenBank/DDBJ whole genome shotgun (WGS) entry which is preliminary data.</text>
</comment>
<gene>
    <name evidence="3" type="ORF">QOZ84_05855</name>
</gene>
<evidence type="ECO:0000313" key="4">
    <source>
        <dbReference type="Proteomes" id="UP001301012"/>
    </source>
</evidence>
<keyword evidence="4" id="KW-1185">Reference proteome</keyword>
<keyword evidence="2" id="KW-0175">Coiled coil</keyword>
<sequence length="230" mass="25707">MQKKKAYKSLVICSIILGILISLQLKTIDTENNGMTTSKRGEQLAVELRGLKKEESDLRAENKAIEDKINKYKGDQGDDKLEAEIGKYEMLAGYTNVSGKGIEVNINQNLGAKSNSNQSIIYNYDLILSMINKLNSAQANAISINGERVVSNTYIHLKGDSLFINDIKIDEPIIIKAIGDPDTLASALQIKYGIIWEMEKYYNCKIEIKKETKMEINGHSKLIDSSADKR</sequence>
<dbReference type="Proteomes" id="UP001301012">
    <property type="component" value="Unassembled WGS sequence"/>
</dbReference>
<protein>
    <submittedName>
        <fullName evidence="3">DUF881 domain-containing protein</fullName>
    </submittedName>
</protein>
<dbReference type="Pfam" id="PF05949">
    <property type="entry name" value="DUF881"/>
    <property type="match status" value="1"/>
</dbReference>
<accession>A0ABT7EAG7</accession>
<evidence type="ECO:0000256" key="2">
    <source>
        <dbReference type="SAM" id="Coils"/>
    </source>
</evidence>
<reference evidence="3 4" key="1">
    <citation type="submission" date="2023-05" db="EMBL/GenBank/DDBJ databases">
        <title>Rombocin, a short stable natural nisin variant, displays selective antimicrobial activity against Listeria monocytogenes and employs dual mode of action to kill target bacterial strains.</title>
        <authorList>
            <person name="Wambui J."/>
            <person name="Stephan R."/>
            <person name="Kuipers O.P."/>
        </authorList>
    </citation>
    <scope>NUCLEOTIDE SEQUENCE [LARGE SCALE GENOMIC DNA]</scope>
    <source>
        <strain evidence="3 4">RC002</strain>
    </source>
</reference>
<dbReference type="RefSeq" id="WP_284132029.1">
    <property type="nucleotide sequence ID" value="NZ_JASKYM010000002.1"/>
</dbReference>
<dbReference type="PANTHER" id="PTHR37313:SF2">
    <property type="entry name" value="UPF0749 PROTEIN YLXX"/>
    <property type="match status" value="1"/>
</dbReference>
<feature type="coiled-coil region" evidence="2">
    <location>
        <begin position="48"/>
        <end position="75"/>
    </location>
</feature>
<comment type="similarity">
    <text evidence="1">Belongs to the UPF0749 family.</text>
</comment>
<proteinExistence type="inferred from homology"/>
<name>A0ABT7EAG7_9FIRM</name>
<evidence type="ECO:0000256" key="1">
    <source>
        <dbReference type="ARBA" id="ARBA00009108"/>
    </source>
</evidence>
<organism evidence="3 4">
    <name type="scientific">Romboutsia sedimentorum</name>
    <dbReference type="NCBI Taxonomy" id="1368474"/>
    <lineage>
        <taxon>Bacteria</taxon>
        <taxon>Bacillati</taxon>
        <taxon>Bacillota</taxon>
        <taxon>Clostridia</taxon>
        <taxon>Peptostreptococcales</taxon>
        <taxon>Peptostreptococcaceae</taxon>
        <taxon>Romboutsia</taxon>
    </lineage>
</organism>
<dbReference type="PANTHER" id="PTHR37313">
    <property type="entry name" value="UPF0749 PROTEIN RV1825"/>
    <property type="match status" value="1"/>
</dbReference>
<dbReference type="InterPro" id="IPR010273">
    <property type="entry name" value="DUF881"/>
</dbReference>
<dbReference type="EMBL" id="JASKYM010000002">
    <property type="protein sequence ID" value="MDK2563063.1"/>
    <property type="molecule type" value="Genomic_DNA"/>
</dbReference>
<evidence type="ECO:0000313" key="3">
    <source>
        <dbReference type="EMBL" id="MDK2563063.1"/>
    </source>
</evidence>